<evidence type="ECO:0000256" key="6">
    <source>
        <dbReference type="ARBA" id="ARBA00023242"/>
    </source>
</evidence>
<protein>
    <submittedName>
        <fullName evidence="8">Hypoxia-inducible factor 1-alpha-like isoform X1</fullName>
    </submittedName>
</protein>
<evidence type="ECO:0000259" key="7">
    <source>
        <dbReference type="PROSITE" id="PS50112"/>
    </source>
</evidence>
<accession>A0AAD8CEG9</accession>
<organism evidence="8 9">
    <name type="scientific">Acipenser oxyrinchus oxyrinchus</name>
    <dbReference type="NCBI Taxonomy" id="40147"/>
    <lineage>
        <taxon>Eukaryota</taxon>
        <taxon>Metazoa</taxon>
        <taxon>Chordata</taxon>
        <taxon>Craniata</taxon>
        <taxon>Vertebrata</taxon>
        <taxon>Euteleostomi</taxon>
        <taxon>Actinopterygii</taxon>
        <taxon>Chondrostei</taxon>
        <taxon>Acipenseriformes</taxon>
        <taxon>Acipenseridae</taxon>
        <taxon>Acipenser</taxon>
    </lineage>
</organism>
<keyword evidence="9" id="KW-1185">Reference proteome</keyword>
<keyword evidence="5" id="KW-0804">Transcription</keyword>
<dbReference type="PANTHER" id="PTHR23043">
    <property type="entry name" value="HYPOXIA-INDUCIBLE FACTOR 1 ALPHA"/>
    <property type="match status" value="1"/>
</dbReference>
<keyword evidence="2" id="KW-0677">Repeat</keyword>
<dbReference type="InterPro" id="IPR000014">
    <property type="entry name" value="PAS"/>
</dbReference>
<dbReference type="Gene3D" id="3.30.450.20">
    <property type="entry name" value="PAS domain"/>
    <property type="match status" value="1"/>
</dbReference>
<dbReference type="GO" id="GO:0005667">
    <property type="term" value="C:transcription regulator complex"/>
    <property type="evidence" value="ECO:0007669"/>
    <property type="project" value="InterPro"/>
</dbReference>
<dbReference type="InterPro" id="IPR001067">
    <property type="entry name" value="Nuc_translocat"/>
</dbReference>
<comment type="caution">
    <text evidence="8">The sequence shown here is derived from an EMBL/GenBank/DDBJ whole genome shotgun (WGS) entry which is preliminary data.</text>
</comment>
<sequence length="134" mass="15289">MQQDVEEAKSRRSSELAHELPLPHNVTSHLDKASIMRLILSYLRMRNVLGAAGDQKEESELESQFNNFYLKALDGFVMVLSEDGDMVYLSENVSKCMGLTQFELTGHSLFDFAHPCDHEELREMLTHRTGSTKK</sequence>
<dbReference type="GO" id="GO:0000981">
    <property type="term" value="F:DNA-binding transcription factor activity, RNA polymerase II-specific"/>
    <property type="evidence" value="ECO:0007669"/>
    <property type="project" value="TreeGrafter"/>
</dbReference>
<keyword evidence="3" id="KW-0805">Transcription regulation</keyword>
<evidence type="ECO:0000313" key="9">
    <source>
        <dbReference type="Proteomes" id="UP001230051"/>
    </source>
</evidence>
<name>A0AAD8CEG9_ACIOX</name>
<reference evidence="8" key="1">
    <citation type="submission" date="2022-02" db="EMBL/GenBank/DDBJ databases">
        <title>Atlantic sturgeon de novo genome assembly.</title>
        <authorList>
            <person name="Stock M."/>
            <person name="Klopp C."/>
            <person name="Guiguen Y."/>
            <person name="Cabau C."/>
            <person name="Parinello H."/>
            <person name="Santidrian Yebra-Pimentel E."/>
            <person name="Kuhl H."/>
            <person name="Dirks R.P."/>
            <person name="Guessner J."/>
            <person name="Wuertz S."/>
            <person name="Du K."/>
            <person name="Schartl M."/>
        </authorList>
    </citation>
    <scope>NUCLEOTIDE SEQUENCE</scope>
    <source>
        <strain evidence="8">STURGEONOMICS-FGT-2020</strain>
        <tissue evidence="8">Whole blood</tissue>
    </source>
</reference>
<keyword evidence="4" id="KW-0238">DNA-binding</keyword>
<dbReference type="GO" id="GO:0046983">
    <property type="term" value="F:protein dimerization activity"/>
    <property type="evidence" value="ECO:0007669"/>
    <property type="project" value="InterPro"/>
</dbReference>
<evidence type="ECO:0000313" key="8">
    <source>
        <dbReference type="EMBL" id="KAK1135401.1"/>
    </source>
</evidence>
<gene>
    <name evidence="8" type="primary">HIF1A</name>
    <name evidence="8" type="ORF">AOXY_G38042</name>
</gene>
<dbReference type="GO" id="GO:0005737">
    <property type="term" value="C:cytoplasm"/>
    <property type="evidence" value="ECO:0007669"/>
    <property type="project" value="InterPro"/>
</dbReference>
<dbReference type="Pfam" id="PF00989">
    <property type="entry name" value="PAS"/>
    <property type="match status" value="1"/>
</dbReference>
<evidence type="ECO:0000256" key="1">
    <source>
        <dbReference type="ARBA" id="ARBA00004123"/>
    </source>
</evidence>
<dbReference type="Proteomes" id="UP001230051">
    <property type="component" value="Unassembled WGS sequence"/>
</dbReference>
<dbReference type="PRINTS" id="PR00785">
    <property type="entry name" value="NCTRNSLOCATR"/>
</dbReference>
<evidence type="ECO:0000256" key="3">
    <source>
        <dbReference type="ARBA" id="ARBA00023015"/>
    </source>
</evidence>
<dbReference type="InterPro" id="IPR013767">
    <property type="entry name" value="PAS_fold"/>
</dbReference>
<dbReference type="SUPFAM" id="SSF55785">
    <property type="entry name" value="PYP-like sensor domain (PAS domain)"/>
    <property type="match status" value="1"/>
</dbReference>
<dbReference type="Pfam" id="PF23171">
    <property type="entry name" value="bHLH_HIF1A"/>
    <property type="match status" value="1"/>
</dbReference>
<dbReference type="SMART" id="SM00091">
    <property type="entry name" value="PAS"/>
    <property type="match status" value="1"/>
</dbReference>
<dbReference type="NCBIfam" id="TIGR00229">
    <property type="entry name" value="sensory_box"/>
    <property type="match status" value="1"/>
</dbReference>
<dbReference type="PANTHER" id="PTHR23043:SF7">
    <property type="entry name" value="HYPOXIA-INDUCIBLE FACTOR 1-ALPHA"/>
    <property type="match status" value="1"/>
</dbReference>
<dbReference type="GO" id="GO:0071456">
    <property type="term" value="P:cellular response to hypoxia"/>
    <property type="evidence" value="ECO:0007669"/>
    <property type="project" value="TreeGrafter"/>
</dbReference>
<proteinExistence type="predicted"/>
<dbReference type="GO" id="GO:0000977">
    <property type="term" value="F:RNA polymerase II transcription regulatory region sequence-specific DNA binding"/>
    <property type="evidence" value="ECO:0007669"/>
    <property type="project" value="TreeGrafter"/>
</dbReference>
<dbReference type="GO" id="GO:0005634">
    <property type="term" value="C:nucleus"/>
    <property type="evidence" value="ECO:0007669"/>
    <property type="project" value="UniProtKB-SubCell"/>
</dbReference>
<evidence type="ECO:0000256" key="2">
    <source>
        <dbReference type="ARBA" id="ARBA00022737"/>
    </source>
</evidence>
<evidence type="ECO:0000256" key="5">
    <source>
        <dbReference type="ARBA" id="ARBA00023163"/>
    </source>
</evidence>
<dbReference type="AlphaFoldDB" id="A0AAD8CEG9"/>
<dbReference type="PROSITE" id="PS50112">
    <property type="entry name" value="PAS"/>
    <property type="match status" value="1"/>
</dbReference>
<feature type="domain" description="PAS" evidence="7">
    <location>
        <begin position="57"/>
        <end position="125"/>
    </location>
</feature>
<dbReference type="CDD" id="cd00130">
    <property type="entry name" value="PAS"/>
    <property type="match status" value="1"/>
</dbReference>
<keyword evidence="6" id="KW-0539">Nucleus</keyword>
<dbReference type="InterPro" id="IPR035965">
    <property type="entry name" value="PAS-like_dom_sf"/>
</dbReference>
<dbReference type="EMBL" id="JAGXEW010000681">
    <property type="protein sequence ID" value="KAK1135401.1"/>
    <property type="molecule type" value="Genomic_DNA"/>
</dbReference>
<evidence type="ECO:0000256" key="4">
    <source>
        <dbReference type="ARBA" id="ARBA00023125"/>
    </source>
</evidence>
<feature type="non-terminal residue" evidence="8">
    <location>
        <position position="1"/>
    </location>
</feature>
<dbReference type="InterPro" id="IPR011598">
    <property type="entry name" value="bHLH_dom"/>
</dbReference>
<comment type="subcellular location">
    <subcellularLocation>
        <location evidence="1">Nucleus</location>
    </subcellularLocation>
</comment>